<sequence>MAPVLNAQYTPEKLITTDENEGWNKKQESGENALSKVDFTQNKTVKVYLPAGADWFDFWTNEKHKGGQEIQKNVNIQSIPLYIKAGSIIPFGPDVQYATEKKWDYLTVKIYPGTDADFVLYEDEFDNYNYEKGAFTEIPFHWNEKSKTLTIEARKGKFSGMMEKRNFSLLFPDGQQKTVSYSGKNISISFK</sequence>
<dbReference type="InterPro" id="IPR051816">
    <property type="entry name" value="Glycosyl_Hydrolase_31"/>
</dbReference>
<feature type="domain" description="Glycosyl hydrolase family 31 C-terminal" evidence="2">
    <location>
        <begin position="41"/>
        <end position="89"/>
    </location>
</feature>
<keyword evidence="4" id="KW-1185">Reference proteome</keyword>
<dbReference type="InterPro" id="IPR033403">
    <property type="entry name" value="DUF5110"/>
</dbReference>
<evidence type="ECO:0000313" key="3">
    <source>
        <dbReference type="EMBL" id="XAO72713.1"/>
    </source>
</evidence>
<evidence type="ECO:0000259" key="1">
    <source>
        <dbReference type="Pfam" id="PF17137"/>
    </source>
</evidence>
<gene>
    <name evidence="3" type="ORF">AAFP95_12610</name>
</gene>
<dbReference type="SUPFAM" id="SSF51011">
    <property type="entry name" value="Glycosyl hydrolase domain"/>
    <property type="match status" value="1"/>
</dbReference>
<feature type="domain" description="DUF5110" evidence="1">
    <location>
        <begin position="106"/>
        <end position="171"/>
    </location>
</feature>
<organism evidence="3 4">
    <name type="scientific">Chryseobacterium endophyticum</name>
    <dbReference type="NCBI Taxonomy" id="1854762"/>
    <lineage>
        <taxon>Bacteria</taxon>
        <taxon>Pseudomonadati</taxon>
        <taxon>Bacteroidota</taxon>
        <taxon>Flavobacteriia</taxon>
        <taxon>Flavobacteriales</taxon>
        <taxon>Weeksellaceae</taxon>
        <taxon>Chryseobacterium group</taxon>
        <taxon>Chryseobacterium</taxon>
    </lineage>
</organism>
<dbReference type="Gene3D" id="2.60.40.1180">
    <property type="entry name" value="Golgi alpha-mannosidase II"/>
    <property type="match status" value="2"/>
</dbReference>
<dbReference type="Proteomes" id="UP001463665">
    <property type="component" value="Chromosome"/>
</dbReference>
<protein>
    <submittedName>
        <fullName evidence="3">DUF5110 domain-containing protein</fullName>
    </submittedName>
</protein>
<reference evidence="3 4" key="1">
    <citation type="submission" date="2024-04" db="EMBL/GenBank/DDBJ databases">
        <title>Genome sequencing and assembly of rice foliar adapted Chryseobacterium endophyticum OsEnb-ALM-A6.</title>
        <authorList>
            <person name="Kumar S."/>
            <person name="Javed M."/>
            <person name="Chouhan V."/>
            <person name="Charishma K."/>
            <person name="Patel A."/>
            <person name="Kumar M."/>
            <person name="Sahu K.P."/>
            <person name="Kumar A."/>
        </authorList>
    </citation>
    <scope>NUCLEOTIDE SEQUENCE [LARGE SCALE GENOMIC DNA]</scope>
    <source>
        <strain evidence="3 4">OsEnb-ALM-A6</strain>
    </source>
</reference>
<dbReference type="InterPro" id="IPR013780">
    <property type="entry name" value="Glyco_hydro_b"/>
</dbReference>
<proteinExistence type="predicted"/>
<accession>A0AAU6WJM5</accession>
<evidence type="ECO:0000259" key="2">
    <source>
        <dbReference type="Pfam" id="PF21365"/>
    </source>
</evidence>
<evidence type="ECO:0000313" key="4">
    <source>
        <dbReference type="Proteomes" id="UP001463665"/>
    </source>
</evidence>
<name>A0AAU6WJM5_9FLAO</name>
<dbReference type="InterPro" id="IPR048395">
    <property type="entry name" value="Glyco_hydro_31_C"/>
</dbReference>
<dbReference type="AlphaFoldDB" id="A0AAU6WJM5"/>
<dbReference type="EMBL" id="CP154834">
    <property type="protein sequence ID" value="XAO72713.1"/>
    <property type="molecule type" value="Genomic_DNA"/>
</dbReference>
<dbReference type="PANTHER" id="PTHR43863:SF2">
    <property type="entry name" value="MALTASE-GLUCOAMYLASE"/>
    <property type="match status" value="1"/>
</dbReference>
<dbReference type="RefSeq" id="WP_345765468.1">
    <property type="nucleotide sequence ID" value="NZ_CP154834.1"/>
</dbReference>
<dbReference type="Pfam" id="PF21365">
    <property type="entry name" value="Glyco_hydro_31_3rd"/>
    <property type="match status" value="1"/>
</dbReference>
<dbReference type="PANTHER" id="PTHR43863">
    <property type="entry name" value="HYDROLASE, PUTATIVE (AFU_ORTHOLOGUE AFUA_1G03140)-RELATED"/>
    <property type="match status" value="1"/>
</dbReference>
<dbReference type="Pfam" id="PF17137">
    <property type="entry name" value="DUF5110"/>
    <property type="match status" value="1"/>
</dbReference>